<evidence type="ECO:0000259" key="8">
    <source>
        <dbReference type="Pfam" id="PF24882"/>
    </source>
</evidence>
<sequence>MTRSGRSFVVEEPELSSEEEDEDDDSGSEDIPTNATTVTPSARQKGKGKATDPLEADYSSNIIVQTAFDAYFTYNKPGRVQTSSNVYSQLVLPPSPEEYTEAIASASVSKFSLPALKPRILEEPNRDVAFERYMCELDEGFNVICYGLGSKRRLLNQFATTRCSKRGHVVVTNGFQPDFAIKDLLNSIEDLPGIHELDQPSTTPEKQARRIHEIFLDPSQQIHLYIVIHNIDSYPFRSPKSKAILALLAHNPRIHIIASIDHINAPLLWSSSEMFARKPDQNNSYTPSAPTDAMPSHGFAWVWHDLTTLASYDFELAFADRSSLAGAHTGGARRKTDTLMAAQNATAMSETAAAHILASVTQKAQKLFTLLGNSQLGAIEETGPAGAEDGTAATNDLQQFGMAYDVLFSAAREQFLATSDTALRALLGEFRDHNLIVSAPASLGGGEILWIPMRKERLANVLRSLNQYDFSDFFVIENYSTWAEGRK</sequence>
<evidence type="ECO:0000256" key="6">
    <source>
        <dbReference type="SAM" id="MobiDB-lite"/>
    </source>
</evidence>
<name>A0A0C2YMX9_HEBCY</name>
<protein>
    <recommendedName>
        <fullName evidence="5">Origin recognition complex subunit 2</fullName>
    </recommendedName>
</protein>
<dbReference type="AlphaFoldDB" id="A0A0C2YMX9"/>
<feature type="domain" description="Origin recognition complex subunit 2 winged-helix" evidence="8">
    <location>
        <begin position="395"/>
        <end position="456"/>
    </location>
</feature>
<evidence type="ECO:0000313" key="10">
    <source>
        <dbReference type="Proteomes" id="UP000053424"/>
    </source>
</evidence>
<keyword evidence="4 5" id="KW-0539">Nucleus</keyword>
<keyword evidence="10" id="KW-1185">Reference proteome</keyword>
<evidence type="ECO:0000256" key="3">
    <source>
        <dbReference type="ARBA" id="ARBA00022705"/>
    </source>
</evidence>
<evidence type="ECO:0000256" key="1">
    <source>
        <dbReference type="ARBA" id="ARBA00004123"/>
    </source>
</evidence>
<evidence type="ECO:0000313" key="9">
    <source>
        <dbReference type="EMBL" id="KIM42387.1"/>
    </source>
</evidence>
<dbReference type="STRING" id="686832.A0A0C2YMX9"/>
<comment type="subcellular location">
    <subcellularLocation>
        <location evidence="1 5">Nucleus</location>
    </subcellularLocation>
</comment>
<evidence type="ECO:0000259" key="7">
    <source>
        <dbReference type="Pfam" id="PF04084"/>
    </source>
</evidence>
<dbReference type="Pfam" id="PF04084">
    <property type="entry name" value="RecA-like_ORC2"/>
    <property type="match status" value="1"/>
</dbReference>
<reference evidence="9 10" key="1">
    <citation type="submission" date="2014-04" db="EMBL/GenBank/DDBJ databases">
        <authorList>
            <consortium name="DOE Joint Genome Institute"/>
            <person name="Kuo A."/>
            <person name="Gay G."/>
            <person name="Dore J."/>
            <person name="Kohler A."/>
            <person name="Nagy L.G."/>
            <person name="Floudas D."/>
            <person name="Copeland A."/>
            <person name="Barry K.W."/>
            <person name="Cichocki N."/>
            <person name="Veneault-Fourrey C."/>
            <person name="LaButti K."/>
            <person name="Lindquist E.A."/>
            <person name="Lipzen A."/>
            <person name="Lundell T."/>
            <person name="Morin E."/>
            <person name="Murat C."/>
            <person name="Sun H."/>
            <person name="Tunlid A."/>
            <person name="Henrissat B."/>
            <person name="Grigoriev I.V."/>
            <person name="Hibbett D.S."/>
            <person name="Martin F."/>
            <person name="Nordberg H.P."/>
            <person name="Cantor M.N."/>
            <person name="Hua S.X."/>
        </authorList>
    </citation>
    <scope>NUCLEOTIDE SEQUENCE [LARGE SCALE GENOMIC DNA]</scope>
    <source>
        <strain evidence="10">h7</strain>
    </source>
</reference>
<dbReference type="InterPro" id="IPR007220">
    <property type="entry name" value="ORC2"/>
</dbReference>
<feature type="compositionally biased region" description="Acidic residues" evidence="6">
    <location>
        <begin position="11"/>
        <end position="28"/>
    </location>
</feature>
<proteinExistence type="inferred from homology"/>
<reference evidence="10" key="2">
    <citation type="submission" date="2015-01" db="EMBL/GenBank/DDBJ databases">
        <title>Evolutionary Origins and Diversification of the Mycorrhizal Mutualists.</title>
        <authorList>
            <consortium name="DOE Joint Genome Institute"/>
            <consortium name="Mycorrhizal Genomics Consortium"/>
            <person name="Kohler A."/>
            <person name="Kuo A."/>
            <person name="Nagy L.G."/>
            <person name="Floudas D."/>
            <person name="Copeland A."/>
            <person name="Barry K.W."/>
            <person name="Cichocki N."/>
            <person name="Veneault-Fourrey C."/>
            <person name="LaButti K."/>
            <person name="Lindquist E.A."/>
            <person name="Lipzen A."/>
            <person name="Lundell T."/>
            <person name="Morin E."/>
            <person name="Murat C."/>
            <person name="Riley R."/>
            <person name="Ohm R."/>
            <person name="Sun H."/>
            <person name="Tunlid A."/>
            <person name="Henrissat B."/>
            <person name="Grigoriev I.V."/>
            <person name="Hibbett D.S."/>
            <person name="Martin F."/>
        </authorList>
    </citation>
    <scope>NUCLEOTIDE SEQUENCE [LARGE SCALE GENOMIC DNA]</scope>
    <source>
        <strain evidence="10">h7</strain>
    </source>
</reference>
<comment type="subunit">
    <text evidence="5">Component of the origin recognition complex (ORC).</text>
</comment>
<dbReference type="InterPro" id="IPR056773">
    <property type="entry name" value="WHD_ORC2"/>
</dbReference>
<dbReference type="Pfam" id="PF24882">
    <property type="entry name" value="WHD_ORC2"/>
    <property type="match status" value="1"/>
</dbReference>
<keyword evidence="3 5" id="KW-0235">DNA replication</keyword>
<dbReference type="HOGENOM" id="CLU_018596_0_0_1"/>
<dbReference type="PANTHER" id="PTHR14052:SF0">
    <property type="entry name" value="ORIGIN RECOGNITION COMPLEX SUBUNIT 2"/>
    <property type="match status" value="1"/>
</dbReference>
<dbReference type="GO" id="GO:0006260">
    <property type="term" value="P:DNA replication"/>
    <property type="evidence" value="ECO:0007669"/>
    <property type="project" value="UniProtKB-UniRule"/>
</dbReference>
<accession>A0A0C2YMX9</accession>
<dbReference type="GO" id="GO:0003688">
    <property type="term" value="F:DNA replication origin binding"/>
    <property type="evidence" value="ECO:0007669"/>
    <property type="project" value="UniProtKB-UniRule"/>
</dbReference>
<dbReference type="PANTHER" id="PTHR14052">
    <property type="entry name" value="ORIGIN RECOGNITION COMPLEX SUBUNIT 2"/>
    <property type="match status" value="1"/>
</dbReference>
<organism evidence="9 10">
    <name type="scientific">Hebeloma cylindrosporum</name>
    <dbReference type="NCBI Taxonomy" id="76867"/>
    <lineage>
        <taxon>Eukaryota</taxon>
        <taxon>Fungi</taxon>
        <taxon>Dikarya</taxon>
        <taxon>Basidiomycota</taxon>
        <taxon>Agaricomycotina</taxon>
        <taxon>Agaricomycetes</taxon>
        <taxon>Agaricomycetidae</taxon>
        <taxon>Agaricales</taxon>
        <taxon>Agaricineae</taxon>
        <taxon>Hymenogastraceae</taxon>
        <taxon>Hebeloma</taxon>
    </lineage>
</organism>
<feature type="domain" description="Origin recognition complex subunit 2 RecA-like" evidence="7">
    <location>
        <begin position="128"/>
        <end position="306"/>
    </location>
</feature>
<feature type="compositionally biased region" description="Polar residues" evidence="6">
    <location>
        <begin position="31"/>
        <end position="42"/>
    </location>
</feature>
<dbReference type="InterPro" id="IPR056772">
    <property type="entry name" value="RecA-like_ORC2"/>
</dbReference>
<comment type="function">
    <text evidence="5">Component of the origin recognition complex (ORC) that binds origins of replication. DNA-binding is ATP-dependent. ORC is required to assemble the pre-replication complex necessary to initiate DNA replication.</text>
</comment>
<dbReference type="EMBL" id="KN831778">
    <property type="protein sequence ID" value="KIM42387.1"/>
    <property type="molecule type" value="Genomic_DNA"/>
</dbReference>
<gene>
    <name evidence="9" type="ORF">M413DRAFT_10530</name>
</gene>
<comment type="similarity">
    <text evidence="2 5">Belongs to the ORC2 family.</text>
</comment>
<evidence type="ECO:0000256" key="4">
    <source>
        <dbReference type="ARBA" id="ARBA00023242"/>
    </source>
</evidence>
<feature type="region of interest" description="Disordered" evidence="6">
    <location>
        <begin position="1"/>
        <end position="53"/>
    </location>
</feature>
<dbReference type="Proteomes" id="UP000053424">
    <property type="component" value="Unassembled WGS sequence"/>
</dbReference>
<evidence type="ECO:0000256" key="2">
    <source>
        <dbReference type="ARBA" id="ARBA00007421"/>
    </source>
</evidence>
<dbReference type="GO" id="GO:0005664">
    <property type="term" value="C:nuclear origin of replication recognition complex"/>
    <property type="evidence" value="ECO:0007669"/>
    <property type="project" value="UniProtKB-UniRule"/>
</dbReference>
<evidence type="ECO:0000256" key="5">
    <source>
        <dbReference type="RuleBase" id="RU368084"/>
    </source>
</evidence>
<dbReference type="OrthoDB" id="346673at2759"/>